<dbReference type="AlphaFoldDB" id="A0A9W8K047"/>
<feature type="compositionally biased region" description="Basic residues" evidence="1">
    <location>
        <begin position="1"/>
        <end position="16"/>
    </location>
</feature>
<dbReference type="OrthoDB" id="2914104at2759"/>
<accession>A0A9W8K047</accession>
<feature type="region of interest" description="Disordered" evidence="1">
    <location>
        <begin position="222"/>
        <end position="249"/>
    </location>
</feature>
<sequence>MAYKQKLRRSKQRKGPPSKEMPSPSPPTPQYASFVEEERRPDLVDRPAIRFVRVEDRLIKVPEGLFMQMSGRIRDSLGFTSGGGSTPERPIFLRGHTSDQFKELLSAYNAYPSLDKRTMTLDDVLTIGELAMGYEMGIFSRVVPPALADARLGPQHAPADCGFACLPAHAAARVLPRSMEGLHVHHREVDLSLALAPVAAHPGHPVRGCAWDSTLAQPRLLHVPPRRPKAPGDWEEHKRERGSQSAAGDVHQVGVSLAENDLEQTSAQRARVPDLGRWKAFAHAPCSVPDVDVLKRLSFMEKSLREDVVLDRCMAPSCKALALGAIKRRRNQMAEELHHHFDL</sequence>
<reference evidence="2" key="1">
    <citation type="submission" date="2022-07" db="EMBL/GenBank/DDBJ databases">
        <title>Genome Sequence of Agrocybe chaxingu.</title>
        <authorList>
            <person name="Buettner E."/>
        </authorList>
    </citation>
    <scope>NUCLEOTIDE SEQUENCE</scope>
    <source>
        <strain evidence="2">MP-N11</strain>
    </source>
</reference>
<organism evidence="2 3">
    <name type="scientific">Agrocybe chaxingu</name>
    <dbReference type="NCBI Taxonomy" id="84603"/>
    <lineage>
        <taxon>Eukaryota</taxon>
        <taxon>Fungi</taxon>
        <taxon>Dikarya</taxon>
        <taxon>Basidiomycota</taxon>
        <taxon>Agaricomycotina</taxon>
        <taxon>Agaricomycetes</taxon>
        <taxon>Agaricomycetidae</taxon>
        <taxon>Agaricales</taxon>
        <taxon>Agaricineae</taxon>
        <taxon>Strophariaceae</taxon>
        <taxon>Agrocybe</taxon>
    </lineage>
</organism>
<dbReference type="Proteomes" id="UP001148786">
    <property type="component" value="Unassembled WGS sequence"/>
</dbReference>
<proteinExistence type="predicted"/>
<evidence type="ECO:0000256" key="1">
    <source>
        <dbReference type="SAM" id="MobiDB-lite"/>
    </source>
</evidence>
<feature type="compositionally biased region" description="Basic and acidic residues" evidence="1">
    <location>
        <begin position="230"/>
        <end position="242"/>
    </location>
</feature>
<evidence type="ECO:0008006" key="4">
    <source>
        <dbReference type="Google" id="ProtNLM"/>
    </source>
</evidence>
<dbReference type="EMBL" id="JANKHO010001444">
    <property type="protein sequence ID" value="KAJ3501389.1"/>
    <property type="molecule type" value="Genomic_DNA"/>
</dbReference>
<feature type="region of interest" description="Disordered" evidence="1">
    <location>
        <begin position="1"/>
        <end position="39"/>
    </location>
</feature>
<evidence type="ECO:0000313" key="2">
    <source>
        <dbReference type="EMBL" id="KAJ3501389.1"/>
    </source>
</evidence>
<keyword evidence="3" id="KW-1185">Reference proteome</keyword>
<name>A0A9W8K047_9AGAR</name>
<gene>
    <name evidence="2" type="ORF">NLJ89_g9359</name>
</gene>
<comment type="caution">
    <text evidence="2">The sequence shown here is derived from an EMBL/GenBank/DDBJ whole genome shotgun (WGS) entry which is preliminary data.</text>
</comment>
<evidence type="ECO:0000313" key="3">
    <source>
        <dbReference type="Proteomes" id="UP001148786"/>
    </source>
</evidence>
<protein>
    <recommendedName>
        <fullName evidence="4">BTB domain-containing protein</fullName>
    </recommendedName>
</protein>